<name>Q91PS9_9VIRU</name>
<reference evidence="4 5" key="1">
    <citation type="journal article" date="2001" name="Arch. Virol.">
        <title>Molecular epidemiology of TT virus (TTV) and characterization of two novel TTV genotypes in Indonesia.</title>
        <authorList>
            <person name="Muljono D.H."/>
            <person name="Nishizawa T."/>
            <person name="Tsuda F."/>
            <person name="Takahashi M."/>
            <person name="Okamoto H."/>
        </authorList>
    </citation>
    <scope>NUCLEOTIDE SEQUENCE [LARGE SCALE GENOMIC DNA]</scope>
    <source>
        <strain evidence="4">Kt-08F</strain>
    </source>
</reference>
<feature type="compositionally biased region" description="Low complexity" evidence="1">
    <location>
        <begin position="242"/>
        <end position="267"/>
    </location>
</feature>
<evidence type="ECO:0000259" key="2">
    <source>
        <dbReference type="Pfam" id="PF02957"/>
    </source>
</evidence>
<feature type="domain" description="DUF755" evidence="3">
    <location>
        <begin position="136"/>
        <end position="256"/>
    </location>
</feature>
<evidence type="ECO:0000313" key="5">
    <source>
        <dbReference type="Proteomes" id="UP000146867"/>
    </source>
</evidence>
<dbReference type="GeneID" id="9086638"/>
<feature type="region of interest" description="Disordered" evidence="1">
    <location>
        <begin position="50"/>
        <end position="110"/>
    </location>
</feature>
<organism evidence="4 5">
    <name type="scientific">Torque teno virus 8</name>
    <dbReference type="NCBI Taxonomy" id="687347"/>
    <lineage>
        <taxon>Viruses</taxon>
        <taxon>Monodnaviria</taxon>
        <taxon>Shotokuvirae</taxon>
        <taxon>Commensaviricota</taxon>
        <taxon>Cardeaviricetes</taxon>
        <taxon>Sanitavirales</taxon>
        <taxon>Anelloviridae</taxon>
    </lineage>
</organism>
<feature type="compositionally biased region" description="Polar residues" evidence="1">
    <location>
        <begin position="202"/>
        <end position="214"/>
    </location>
</feature>
<evidence type="ECO:0000313" key="4">
    <source>
        <dbReference type="EMBL" id="BAB61605.1"/>
    </source>
</evidence>
<accession>Q91PS9</accession>
<feature type="region of interest" description="Disordered" evidence="1">
    <location>
        <begin position="198"/>
        <end position="267"/>
    </location>
</feature>
<evidence type="ECO:0000259" key="3">
    <source>
        <dbReference type="Pfam" id="PF05501"/>
    </source>
</evidence>
<feature type="compositionally biased region" description="Basic residues" evidence="1">
    <location>
        <begin position="223"/>
        <end position="241"/>
    </location>
</feature>
<proteinExistence type="predicted"/>
<feature type="domain" description="Hepatitis TT virus Orf2/Gyrovirus Vp2 N-terminal" evidence="2">
    <location>
        <begin position="13"/>
        <end position="59"/>
    </location>
</feature>
<evidence type="ECO:0000256" key="1">
    <source>
        <dbReference type="SAM" id="MobiDB-lite"/>
    </source>
</evidence>
<dbReference type="EMBL" id="AB054647">
    <property type="protein sequence ID" value="BAB61605.1"/>
    <property type="molecule type" value="Genomic_DNA"/>
</dbReference>
<dbReference type="RefSeq" id="YP_003587876.1">
    <property type="nucleotide sequence ID" value="NC_014084.1"/>
</dbReference>
<sequence length="267" mass="28784">MSDWIPPAQNVADRESDWFRAVYCSHKCFCGCGDPVRHLASISAAVGYQPPPGSRQAPGSSGTPPLIRGLRALPAAPSGSSNQQCGGTAGRGTGGDRSEGGEPTAAEDPYDGDAEELLAALEDVERLRTPVNNPPSKCPVPVDCLATYKSRTRNSSTRDTTSEPGISDVVSMARKLSKECENNRSLLNFLQDLQKRADSRYPQMSQTTTVQRSKNGIRGPTHRERKPRAPTRKKKRSRRRSSSTSSESTSESRKSSSPRSNSSSSSS</sequence>
<dbReference type="OrthoDB" id="27134at10239"/>
<dbReference type="InterPro" id="IPR008474">
    <property type="entry name" value="DUF755"/>
</dbReference>
<dbReference type="InterPro" id="IPR004118">
    <property type="entry name" value="HEV_TT_vir_Orf2/Gyrovir_Vp2_N"/>
</dbReference>
<dbReference type="Pfam" id="PF02957">
    <property type="entry name" value="TT_ORF2-like"/>
    <property type="match status" value="1"/>
</dbReference>
<protein>
    <recommendedName>
        <fullName evidence="6">Protein VP2</fullName>
    </recommendedName>
</protein>
<evidence type="ECO:0008006" key="6">
    <source>
        <dbReference type="Google" id="ProtNLM"/>
    </source>
</evidence>
<dbReference type="KEGG" id="vg:9086638"/>
<dbReference type="Pfam" id="PF05501">
    <property type="entry name" value="DUF755"/>
    <property type="match status" value="1"/>
</dbReference>
<dbReference type="Proteomes" id="UP000146867">
    <property type="component" value="Segment"/>
</dbReference>